<dbReference type="InterPro" id="IPR000086">
    <property type="entry name" value="NUDIX_hydrolase_dom"/>
</dbReference>
<feature type="domain" description="Nudix hydrolase" evidence="2">
    <location>
        <begin position="20"/>
        <end position="167"/>
    </location>
</feature>
<organism evidence="3 4">
    <name type="scientific">Actinomadura harenae</name>
    <dbReference type="NCBI Taxonomy" id="2483351"/>
    <lineage>
        <taxon>Bacteria</taxon>
        <taxon>Bacillati</taxon>
        <taxon>Actinomycetota</taxon>
        <taxon>Actinomycetes</taxon>
        <taxon>Streptosporangiales</taxon>
        <taxon>Thermomonosporaceae</taxon>
        <taxon>Actinomadura</taxon>
    </lineage>
</organism>
<sequence>MTERHDNNGNSSGDGGDAAGAARVAGEVIVRRSARGLLLHKGELVLIRRTRPERPPYFVTPGGKVEGTDSSVEAALRREVREEIGGTIGDPVQVLLLTDQIGISDDGVRLVGVQHFLVAQLLECDWSARSGPEFTGLPRDRAARGAYDLAFAPLQSGWFAANDLKPPELAAYLTANLSAVIAETGPHHASTSPAPHGVGHSGPRPVV</sequence>
<dbReference type="OrthoDB" id="4545744at2"/>
<dbReference type="EMBL" id="RFFG01000060">
    <property type="protein sequence ID" value="RMI39976.1"/>
    <property type="molecule type" value="Genomic_DNA"/>
</dbReference>
<protein>
    <submittedName>
        <fullName evidence="3">NUDIX domain-containing protein</fullName>
    </submittedName>
</protein>
<evidence type="ECO:0000313" key="4">
    <source>
        <dbReference type="Proteomes" id="UP000282674"/>
    </source>
</evidence>
<evidence type="ECO:0000256" key="1">
    <source>
        <dbReference type="SAM" id="MobiDB-lite"/>
    </source>
</evidence>
<gene>
    <name evidence="3" type="ORF">EBO15_28185</name>
</gene>
<evidence type="ECO:0000259" key="2">
    <source>
        <dbReference type="PROSITE" id="PS51462"/>
    </source>
</evidence>
<keyword evidence="4" id="KW-1185">Reference proteome</keyword>
<name>A0A3M2LSB1_9ACTN</name>
<dbReference type="RefSeq" id="WP_122197475.1">
    <property type="nucleotide sequence ID" value="NZ_JBHSKC010000052.1"/>
</dbReference>
<reference evidence="3 4" key="1">
    <citation type="submission" date="2018-10" db="EMBL/GenBank/DDBJ databases">
        <title>Isolation from soil.</title>
        <authorList>
            <person name="Hu J."/>
        </authorList>
    </citation>
    <scope>NUCLEOTIDE SEQUENCE [LARGE SCALE GENOMIC DNA]</scope>
    <source>
        <strain evidence="3 4">NEAU-Ht49</strain>
    </source>
</reference>
<dbReference type="InterPro" id="IPR015797">
    <property type="entry name" value="NUDIX_hydrolase-like_dom_sf"/>
</dbReference>
<dbReference type="AlphaFoldDB" id="A0A3M2LSB1"/>
<accession>A0A3M2LSB1</accession>
<dbReference type="SUPFAM" id="SSF55811">
    <property type="entry name" value="Nudix"/>
    <property type="match status" value="1"/>
</dbReference>
<feature type="region of interest" description="Disordered" evidence="1">
    <location>
        <begin position="184"/>
        <end position="207"/>
    </location>
</feature>
<dbReference type="Proteomes" id="UP000282674">
    <property type="component" value="Unassembled WGS sequence"/>
</dbReference>
<dbReference type="PROSITE" id="PS51462">
    <property type="entry name" value="NUDIX"/>
    <property type="match status" value="1"/>
</dbReference>
<evidence type="ECO:0000313" key="3">
    <source>
        <dbReference type="EMBL" id="RMI39976.1"/>
    </source>
</evidence>
<comment type="caution">
    <text evidence="3">The sequence shown here is derived from an EMBL/GenBank/DDBJ whole genome shotgun (WGS) entry which is preliminary data.</text>
</comment>
<proteinExistence type="predicted"/>
<dbReference type="Gene3D" id="3.90.79.10">
    <property type="entry name" value="Nucleoside Triphosphate Pyrophosphohydrolase"/>
    <property type="match status" value="1"/>
</dbReference>
<dbReference type="Pfam" id="PF00293">
    <property type="entry name" value="NUDIX"/>
    <property type="match status" value="1"/>
</dbReference>